<dbReference type="Pfam" id="PF22673">
    <property type="entry name" value="MCP-like_PDC_1"/>
    <property type="match status" value="1"/>
</dbReference>
<evidence type="ECO:0000313" key="2">
    <source>
        <dbReference type="Proteomes" id="UP000011866"/>
    </source>
</evidence>
<dbReference type="EMBL" id="HF680312">
    <property type="protein sequence ID" value="CCU71200.1"/>
    <property type="molecule type" value="Genomic_DNA"/>
</dbReference>
<dbReference type="SUPFAM" id="SSF103190">
    <property type="entry name" value="Sensory domain-like"/>
    <property type="match status" value="1"/>
</dbReference>
<dbReference type="GeneID" id="79175722"/>
<dbReference type="HOGENOM" id="CLU_092389_0_0_6"/>
<accession>M5DMR4</accession>
<dbReference type="Gene3D" id="3.30.450.20">
    <property type="entry name" value="PAS domain"/>
    <property type="match status" value="1"/>
</dbReference>
<organism evidence="1 2">
    <name type="scientific">Thalassolituus oleivorans MIL-1</name>
    <dbReference type="NCBI Taxonomy" id="1298593"/>
    <lineage>
        <taxon>Bacteria</taxon>
        <taxon>Pseudomonadati</taxon>
        <taxon>Pseudomonadota</taxon>
        <taxon>Gammaproteobacteria</taxon>
        <taxon>Oceanospirillales</taxon>
        <taxon>Oceanospirillaceae</taxon>
        <taxon>Thalassolituus</taxon>
    </lineage>
</organism>
<gene>
    <name evidence="1" type="ORF">TOL_0762</name>
</gene>
<dbReference type="PROSITE" id="PS51257">
    <property type="entry name" value="PROKAR_LIPOPROTEIN"/>
    <property type="match status" value="1"/>
</dbReference>
<dbReference type="InterPro" id="IPR029151">
    <property type="entry name" value="Sensor-like_sf"/>
</dbReference>
<name>M5DMR4_9GAMM</name>
<dbReference type="AlphaFoldDB" id="M5DMR4"/>
<dbReference type="Proteomes" id="UP000011866">
    <property type="component" value="Chromosome"/>
</dbReference>
<evidence type="ECO:0008006" key="3">
    <source>
        <dbReference type="Google" id="ProtNLM"/>
    </source>
</evidence>
<dbReference type="KEGG" id="tol:TOL_0762"/>
<dbReference type="PATRIC" id="fig|1298593.3.peg.734"/>
<sequence>MNSIKSHFFSKRCVQVAFGVVLTACSMLSIAEEAPAKLHEILPDLEVWSTDQALIDAVRQQNSEGLTLATIQERDAVWRATSGVDDFMAELMSSAVAKHMLTLEQSKPYFVEFFLMDNQGANVAMTNKTSDYWQGDEEKFTESFKGGVGNTYMSDVKFDESSQAYLVQVSIPIMDGDKAIGAMTIGVNLDEL</sequence>
<dbReference type="RefSeq" id="WP_015485937.1">
    <property type="nucleotide sequence ID" value="NC_020888.1"/>
</dbReference>
<dbReference type="STRING" id="187493.CN03_14285"/>
<dbReference type="eggNOG" id="COG0834">
    <property type="taxonomic scope" value="Bacteria"/>
</dbReference>
<dbReference type="CDD" id="cd18773">
    <property type="entry name" value="PDC1_HK_sensor"/>
    <property type="match status" value="1"/>
</dbReference>
<protein>
    <recommendedName>
        <fullName evidence="3">Cache domain-containing protein</fullName>
    </recommendedName>
</protein>
<reference evidence="1 2" key="1">
    <citation type="journal article" date="2013" name="Genome Announc.">
        <title>Genome Sequence of Thalassolituus oleivorans MIL-1 (DSM 14913T).</title>
        <authorList>
            <person name="Golyshin P.N."/>
            <person name="Werner J."/>
            <person name="Chernikova T.N."/>
            <person name="Tran H."/>
            <person name="Ferrer M."/>
            <person name="Yakimov M.M."/>
            <person name="Teeling H."/>
            <person name="Golyshina O.V."/>
        </authorList>
    </citation>
    <scope>NUCLEOTIDE SEQUENCE [LARGE SCALE GENOMIC DNA]</scope>
    <source>
        <strain evidence="1 2">MIL-1</strain>
    </source>
</reference>
<keyword evidence="2" id="KW-1185">Reference proteome</keyword>
<evidence type="ECO:0000313" key="1">
    <source>
        <dbReference type="EMBL" id="CCU71200.1"/>
    </source>
</evidence>
<proteinExistence type="predicted"/>